<feature type="chain" id="PRO_5046340936" evidence="3">
    <location>
        <begin position="36"/>
        <end position="526"/>
    </location>
</feature>
<dbReference type="RefSeq" id="WP_343854340.1">
    <property type="nucleotide sequence ID" value="NZ_BAAAFI010000047.1"/>
</dbReference>
<dbReference type="SUPFAM" id="SSF53649">
    <property type="entry name" value="Alkaline phosphatase-like"/>
    <property type="match status" value="1"/>
</dbReference>
<dbReference type="Gene3D" id="3.30.1120.10">
    <property type="match status" value="1"/>
</dbReference>
<evidence type="ECO:0000256" key="2">
    <source>
        <dbReference type="ARBA" id="ARBA00022801"/>
    </source>
</evidence>
<keyword evidence="3" id="KW-0732">Signal</keyword>
<protein>
    <submittedName>
        <fullName evidence="5">Sulfatase-like hydrolase/transferase</fullName>
    </submittedName>
</protein>
<dbReference type="Gene3D" id="3.40.720.10">
    <property type="entry name" value="Alkaline Phosphatase, subunit A"/>
    <property type="match status" value="1"/>
</dbReference>
<evidence type="ECO:0000259" key="4">
    <source>
        <dbReference type="Pfam" id="PF00884"/>
    </source>
</evidence>
<sequence>MNLLKIHSPKNSSNGISQLLLLVVLCCLSTVSSSAQQKSEGAPRPNVIIFLTDDLGYGDLASYGNPIIKTPNLDQFAKEGVRMLDMHSAATVCSPSRASILTGRNAYRSGYYAIAGFFGTTLQKYEVTLPQLLKEVGYETAFFGKWHLSKLESPTEVSVNDMGFDYSLATSVNAFQTGPKNPAKFMRNGQPTGVLEGWYVDIISNDAADWIATKRDDDKPFFMIIATNEPHTPIDPPTNFAQLYDGPEVIKKAEATKYGGYSRPDKDISAFQKEYYGTVTQMDDSFGRLMAFLEKEGLKDNTLVIFTSDNGPEVPVIFGESGGEWEDNSRDKSFGTPGELRGMKRFPYEGGHRVPGIARWPGHIPAGTVSDQLFNGTDFLPTIAKLAGARVPEDRPIDGTDAFGAFLNTDYERAIPPMWFFPVNYPHLPGISNMAMRYGDYVLIGNLGPTWEDFNKQMTDSKTKQVDWLKTSVPTTFELYNIKNDLAQTTDLAQTESDTLMMLIPKMQQLWLDIRDEGPWWGRLPN</sequence>
<reference evidence="6" key="1">
    <citation type="journal article" date="2019" name="Int. J. Syst. Evol. Microbiol.">
        <title>The Global Catalogue of Microorganisms (GCM) 10K type strain sequencing project: providing services to taxonomists for standard genome sequencing and annotation.</title>
        <authorList>
            <consortium name="The Broad Institute Genomics Platform"/>
            <consortium name="The Broad Institute Genome Sequencing Center for Infectious Disease"/>
            <person name="Wu L."/>
            <person name="Ma J."/>
        </authorList>
    </citation>
    <scope>NUCLEOTIDE SEQUENCE [LARGE SCALE GENOMIC DNA]</scope>
    <source>
        <strain evidence="6">JCM 16112</strain>
    </source>
</reference>
<dbReference type="PANTHER" id="PTHR42693">
    <property type="entry name" value="ARYLSULFATASE FAMILY MEMBER"/>
    <property type="match status" value="1"/>
</dbReference>
<evidence type="ECO:0000256" key="1">
    <source>
        <dbReference type="ARBA" id="ARBA00008779"/>
    </source>
</evidence>
<accession>A0ABP3YJD9</accession>
<dbReference type="InterPro" id="IPR017850">
    <property type="entry name" value="Alkaline_phosphatase_core_sf"/>
</dbReference>
<feature type="signal peptide" evidence="3">
    <location>
        <begin position="1"/>
        <end position="35"/>
    </location>
</feature>
<dbReference type="EMBL" id="BAAAFI010000047">
    <property type="protein sequence ID" value="GAA0880792.1"/>
    <property type="molecule type" value="Genomic_DNA"/>
</dbReference>
<gene>
    <name evidence="5" type="ORF">GCM10009119_37620</name>
</gene>
<dbReference type="PANTHER" id="PTHR42693:SF53">
    <property type="entry name" value="ENDO-4-O-SULFATASE"/>
    <property type="match status" value="1"/>
</dbReference>
<dbReference type="Proteomes" id="UP001500469">
    <property type="component" value="Unassembled WGS sequence"/>
</dbReference>
<dbReference type="InterPro" id="IPR000917">
    <property type="entry name" value="Sulfatase_N"/>
</dbReference>
<dbReference type="Pfam" id="PF00884">
    <property type="entry name" value="Sulfatase"/>
    <property type="match status" value="1"/>
</dbReference>
<organism evidence="5 6">
    <name type="scientific">Algoriphagus jejuensis</name>
    <dbReference type="NCBI Taxonomy" id="419934"/>
    <lineage>
        <taxon>Bacteria</taxon>
        <taxon>Pseudomonadati</taxon>
        <taxon>Bacteroidota</taxon>
        <taxon>Cytophagia</taxon>
        <taxon>Cytophagales</taxon>
        <taxon>Cyclobacteriaceae</taxon>
        <taxon>Algoriphagus</taxon>
    </lineage>
</organism>
<evidence type="ECO:0000256" key="3">
    <source>
        <dbReference type="SAM" id="SignalP"/>
    </source>
</evidence>
<feature type="domain" description="Sulfatase N-terminal" evidence="4">
    <location>
        <begin position="45"/>
        <end position="389"/>
    </location>
</feature>
<proteinExistence type="inferred from homology"/>
<comment type="similarity">
    <text evidence="1">Belongs to the sulfatase family.</text>
</comment>
<name>A0ABP3YJD9_9BACT</name>
<comment type="caution">
    <text evidence="5">The sequence shown here is derived from an EMBL/GenBank/DDBJ whole genome shotgun (WGS) entry which is preliminary data.</text>
</comment>
<evidence type="ECO:0000313" key="6">
    <source>
        <dbReference type="Proteomes" id="UP001500469"/>
    </source>
</evidence>
<evidence type="ECO:0000313" key="5">
    <source>
        <dbReference type="EMBL" id="GAA0880792.1"/>
    </source>
</evidence>
<dbReference type="InterPro" id="IPR050738">
    <property type="entry name" value="Sulfatase"/>
</dbReference>
<keyword evidence="2" id="KW-0378">Hydrolase</keyword>
<keyword evidence="6" id="KW-1185">Reference proteome</keyword>